<dbReference type="EMBL" id="JAPWDV010000001">
    <property type="protein sequence ID" value="KAJ6224441.1"/>
    <property type="molecule type" value="Genomic_DNA"/>
</dbReference>
<gene>
    <name evidence="1" type="ORF">RDWZM_002986</name>
</gene>
<evidence type="ECO:0008006" key="3">
    <source>
        <dbReference type="Google" id="ProtNLM"/>
    </source>
</evidence>
<proteinExistence type="predicted"/>
<dbReference type="GO" id="GO:0043874">
    <property type="term" value="F:acireductone synthase activity"/>
    <property type="evidence" value="ECO:0007669"/>
    <property type="project" value="TreeGrafter"/>
</dbReference>
<comment type="caution">
    <text evidence="1">The sequence shown here is derived from an EMBL/GenBank/DDBJ whole genome shotgun (WGS) entry which is preliminary data.</text>
</comment>
<dbReference type="InterPro" id="IPR036412">
    <property type="entry name" value="HAD-like_sf"/>
</dbReference>
<dbReference type="AlphaFoldDB" id="A0A9Q0RSN0"/>
<evidence type="ECO:0000313" key="2">
    <source>
        <dbReference type="Proteomes" id="UP001142055"/>
    </source>
</evidence>
<name>A0A9Q0RSN0_BLOTA</name>
<dbReference type="PANTHER" id="PTHR20371">
    <property type="entry name" value="ENOLASE-PHOSPHATASE E1"/>
    <property type="match status" value="1"/>
</dbReference>
<dbReference type="Proteomes" id="UP001142055">
    <property type="component" value="Chromosome 1"/>
</dbReference>
<sequence length="273" mass="29924">MSQQSLNSCLKIRKPSAVVLDLLCVTKANFAEQVLLPYAKQNVASYLEANWSDSEVQNDVQSLREVSLKQDSLKKIDGTSASAETIRKSVVEYVNGALDAGVNNEALATFILNVLADGYSHDRLKTAVFADVAITARTWAMDERVPLYIMSDDARAAKLFLARTNLGDMSPLISGHFDSRDGSFTESSTYERMVENLKMKPEDVLILSHSGAAGSVAKSCGFSVVLLLQHRRDLSRMTNDEKRALPHVRSLHKLIFADDAPKASTLDGSAMPE</sequence>
<dbReference type="SUPFAM" id="SSF56784">
    <property type="entry name" value="HAD-like"/>
    <property type="match status" value="1"/>
</dbReference>
<organism evidence="1 2">
    <name type="scientific">Blomia tropicalis</name>
    <name type="common">Mite</name>
    <dbReference type="NCBI Taxonomy" id="40697"/>
    <lineage>
        <taxon>Eukaryota</taxon>
        <taxon>Metazoa</taxon>
        <taxon>Ecdysozoa</taxon>
        <taxon>Arthropoda</taxon>
        <taxon>Chelicerata</taxon>
        <taxon>Arachnida</taxon>
        <taxon>Acari</taxon>
        <taxon>Acariformes</taxon>
        <taxon>Sarcoptiformes</taxon>
        <taxon>Astigmata</taxon>
        <taxon>Glycyphagoidea</taxon>
        <taxon>Echimyopodidae</taxon>
        <taxon>Blomia</taxon>
    </lineage>
</organism>
<dbReference type="InterPro" id="IPR023214">
    <property type="entry name" value="HAD_sf"/>
</dbReference>
<evidence type="ECO:0000313" key="1">
    <source>
        <dbReference type="EMBL" id="KAJ6224441.1"/>
    </source>
</evidence>
<dbReference type="PANTHER" id="PTHR20371:SF1">
    <property type="entry name" value="ENOLASE-PHOSPHATASE E1"/>
    <property type="match status" value="1"/>
</dbReference>
<keyword evidence="2" id="KW-1185">Reference proteome</keyword>
<dbReference type="GO" id="GO:0019509">
    <property type="term" value="P:L-methionine salvage from methylthioadenosine"/>
    <property type="evidence" value="ECO:0007669"/>
    <property type="project" value="TreeGrafter"/>
</dbReference>
<dbReference type="Gene3D" id="3.40.50.1000">
    <property type="entry name" value="HAD superfamily/HAD-like"/>
    <property type="match status" value="1"/>
</dbReference>
<accession>A0A9Q0RSN0</accession>
<reference evidence="1" key="1">
    <citation type="submission" date="2022-12" db="EMBL/GenBank/DDBJ databases">
        <title>Genome assemblies of Blomia tropicalis.</title>
        <authorList>
            <person name="Cui Y."/>
        </authorList>
    </citation>
    <scope>NUCLEOTIDE SEQUENCE</scope>
    <source>
        <tissue evidence="1">Adult mites</tissue>
    </source>
</reference>
<protein>
    <recommendedName>
        <fullName evidence="3">Enolase-phosphatase E1</fullName>
    </recommendedName>
</protein>